<keyword evidence="3" id="KW-1185">Reference proteome</keyword>
<dbReference type="EMBL" id="NJES01000364">
    <property type="protein sequence ID" value="PHH73155.1"/>
    <property type="molecule type" value="Genomic_DNA"/>
</dbReference>
<feature type="region of interest" description="Disordered" evidence="1">
    <location>
        <begin position="38"/>
        <end position="149"/>
    </location>
</feature>
<reference evidence="2 3" key="1">
    <citation type="submission" date="2017-06" db="EMBL/GenBank/DDBJ databases">
        <title>Ant-infecting Ophiocordyceps genomes reveal a high diversity of potential behavioral manipulation genes and a possible major role for enterotoxins.</title>
        <authorList>
            <person name="De Bekker C."/>
            <person name="Evans H.C."/>
            <person name="Brachmann A."/>
            <person name="Hughes D.P."/>
        </authorList>
    </citation>
    <scope>NUCLEOTIDE SEQUENCE [LARGE SCALE GENOMIC DNA]</scope>
    <source>
        <strain evidence="2 3">Map16</strain>
    </source>
</reference>
<sequence length="223" mass="25582">MMLRIPETSPAFLWLPLNNPTLIDCDTKTKTLWIKTTIPAPFRPSPEDSNRSKSPVQQKKRDLVKRGSRHQFNQTLNDSEAEKSMLETITTILARRRPPLDPNAPDRRRSDKKTEKPRKNQLNHHDDSRLPPTPPDDPKRSETPSPVLRVVHQGRYTHLSRSFLRVAHGRRLPGPGPTDPPMPPCFPKFLPIQKTMRENTEFFHESFDEMVLPQHVSGEAGGE</sequence>
<proteinExistence type="predicted"/>
<comment type="caution">
    <text evidence="2">The sequence shown here is derived from an EMBL/GenBank/DDBJ whole genome shotgun (WGS) entry which is preliminary data.</text>
</comment>
<accession>A0A2C5YUE2</accession>
<feature type="compositionally biased region" description="Basic and acidic residues" evidence="1">
    <location>
        <begin position="104"/>
        <end position="129"/>
    </location>
</feature>
<evidence type="ECO:0000313" key="2">
    <source>
        <dbReference type="EMBL" id="PHH73155.1"/>
    </source>
</evidence>
<dbReference type="AlphaFoldDB" id="A0A2C5YUE2"/>
<evidence type="ECO:0000256" key="1">
    <source>
        <dbReference type="SAM" id="MobiDB-lite"/>
    </source>
</evidence>
<evidence type="ECO:0000313" key="3">
    <source>
        <dbReference type="Proteomes" id="UP000226431"/>
    </source>
</evidence>
<name>A0A2C5YUE2_9HYPO</name>
<organism evidence="2 3">
    <name type="scientific">Ophiocordyceps camponoti-rufipedis</name>
    <dbReference type="NCBI Taxonomy" id="2004952"/>
    <lineage>
        <taxon>Eukaryota</taxon>
        <taxon>Fungi</taxon>
        <taxon>Dikarya</taxon>
        <taxon>Ascomycota</taxon>
        <taxon>Pezizomycotina</taxon>
        <taxon>Sordariomycetes</taxon>
        <taxon>Hypocreomycetidae</taxon>
        <taxon>Hypocreales</taxon>
        <taxon>Ophiocordycipitaceae</taxon>
        <taxon>Ophiocordyceps</taxon>
    </lineage>
</organism>
<dbReference type="Proteomes" id="UP000226431">
    <property type="component" value="Unassembled WGS sequence"/>
</dbReference>
<gene>
    <name evidence="2" type="ORF">CDD80_4008</name>
</gene>
<protein>
    <submittedName>
        <fullName evidence="2">Uncharacterized protein</fullName>
    </submittedName>
</protein>